<dbReference type="VEuPathDB" id="FungiDB:PV07_11426"/>
<evidence type="ECO:0000313" key="2">
    <source>
        <dbReference type="Proteomes" id="UP000054466"/>
    </source>
</evidence>
<sequence>MLSSGSQRCGLRPTAWFNRRRDSVGIFAQSSHYPRPSWSIVDVAPAGHRGCCPLVVGLHHTTLPVVGIADCTAHTEQDTLHPGRSPAGLGFVVGFRAVDNHLAPWALCIHLFRRSHHRDSGRPACCPGHDLLESDDRRICSRGQLLKGCGCCPGASLGVVHSLKSLVGFRFRREPHKPKPSAAICVAVFDDNLDDISHPFTSRRRIRLPPPPPCRIAGTPRIMFRR</sequence>
<protein>
    <submittedName>
        <fullName evidence="1">Uncharacterized protein</fullName>
    </submittedName>
</protein>
<dbReference type="RefSeq" id="XP_016243422.1">
    <property type="nucleotide sequence ID" value="XM_016398860.1"/>
</dbReference>
<accession>A0A0D1Z6G3</accession>
<evidence type="ECO:0000313" key="1">
    <source>
        <dbReference type="EMBL" id="KIW23206.1"/>
    </source>
</evidence>
<dbReference type="GeneID" id="27350620"/>
<name>A0A0D1Z6G3_9EURO</name>
<reference evidence="1 2" key="1">
    <citation type="submission" date="2015-01" db="EMBL/GenBank/DDBJ databases">
        <title>The Genome Sequence of Cladophialophora immunda CBS83496.</title>
        <authorList>
            <consortium name="The Broad Institute Genomics Platform"/>
            <person name="Cuomo C."/>
            <person name="de Hoog S."/>
            <person name="Gorbushina A."/>
            <person name="Stielow B."/>
            <person name="Teixiera M."/>
            <person name="Abouelleil A."/>
            <person name="Chapman S.B."/>
            <person name="Priest M."/>
            <person name="Young S.K."/>
            <person name="Wortman J."/>
            <person name="Nusbaum C."/>
            <person name="Birren B."/>
        </authorList>
    </citation>
    <scope>NUCLEOTIDE SEQUENCE [LARGE SCALE GENOMIC DNA]</scope>
    <source>
        <strain evidence="1 2">CBS 83496</strain>
    </source>
</reference>
<gene>
    <name evidence="1" type="ORF">PV07_11426</name>
</gene>
<dbReference type="EMBL" id="KN847046">
    <property type="protein sequence ID" value="KIW23206.1"/>
    <property type="molecule type" value="Genomic_DNA"/>
</dbReference>
<dbReference type="HOGENOM" id="CLU_1224639_0_0_1"/>
<dbReference type="AlphaFoldDB" id="A0A0D1Z6G3"/>
<organism evidence="1 2">
    <name type="scientific">Cladophialophora immunda</name>
    <dbReference type="NCBI Taxonomy" id="569365"/>
    <lineage>
        <taxon>Eukaryota</taxon>
        <taxon>Fungi</taxon>
        <taxon>Dikarya</taxon>
        <taxon>Ascomycota</taxon>
        <taxon>Pezizomycotina</taxon>
        <taxon>Eurotiomycetes</taxon>
        <taxon>Chaetothyriomycetidae</taxon>
        <taxon>Chaetothyriales</taxon>
        <taxon>Herpotrichiellaceae</taxon>
        <taxon>Cladophialophora</taxon>
    </lineage>
</organism>
<dbReference type="Proteomes" id="UP000054466">
    <property type="component" value="Unassembled WGS sequence"/>
</dbReference>
<proteinExistence type="predicted"/>
<keyword evidence="2" id="KW-1185">Reference proteome</keyword>